<dbReference type="PANTHER" id="PTHR47495:SF1">
    <property type="entry name" value="BLL3820 PROTEIN"/>
    <property type="match status" value="1"/>
</dbReference>
<gene>
    <name evidence="3" type="ORF">DI632_10555</name>
</gene>
<dbReference type="InterPro" id="IPR008274">
    <property type="entry name" value="AldOxase/xan_DH_MoCoBD1"/>
</dbReference>
<dbReference type="Pfam" id="PF02738">
    <property type="entry name" value="MoCoBD_1"/>
    <property type="match status" value="1"/>
</dbReference>
<comment type="caution">
    <text evidence="3">The sequence shown here is derived from an EMBL/GenBank/DDBJ whole genome shotgun (WGS) entry which is preliminary data.</text>
</comment>
<dbReference type="EMBL" id="QFNF01000027">
    <property type="protein sequence ID" value="PZO76225.1"/>
    <property type="molecule type" value="Genomic_DNA"/>
</dbReference>
<dbReference type="SUPFAM" id="SSF56003">
    <property type="entry name" value="Molybdenum cofactor-binding domain"/>
    <property type="match status" value="2"/>
</dbReference>
<dbReference type="InterPro" id="IPR046867">
    <property type="entry name" value="AldOxase/xan_DH_MoCoBD2"/>
</dbReference>
<proteinExistence type="predicted"/>
<feature type="domain" description="Aldehyde oxidase/xanthine dehydrogenase a/b hammerhead" evidence="2">
    <location>
        <begin position="234"/>
        <end position="312"/>
    </location>
</feature>
<evidence type="ECO:0000313" key="3">
    <source>
        <dbReference type="EMBL" id="PZO76225.1"/>
    </source>
</evidence>
<keyword evidence="1" id="KW-1133">Transmembrane helix</keyword>
<dbReference type="Pfam" id="PF20256">
    <property type="entry name" value="MoCoBD_2"/>
    <property type="match status" value="2"/>
</dbReference>
<dbReference type="Gene3D" id="3.30.365.10">
    <property type="entry name" value="Aldehyde oxidase/xanthine dehydrogenase, molybdopterin binding domain"/>
    <property type="match status" value="5"/>
</dbReference>
<dbReference type="PIRSF" id="PIRSF036389">
    <property type="entry name" value="IOR_B"/>
    <property type="match status" value="1"/>
</dbReference>
<evidence type="ECO:0000259" key="2">
    <source>
        <dbReference type="SMART" id="SM01008"/>
    </source>
</evidence>
<feature type="transmembrane region" description="Helical" evidence="1">
    <location>
        <begin position="12"/>
        <end position="31"/>
    </location>
</feature>
<name>A0A2W5AYU8_9SPHN</name>
<keyword evidence="1" id="KW-0472">Membrane</keyword>
<dbReference type="InterPro" id="IPR052516">
    <property type="entry name" value="N-heterocyclic_Hydroxylase"/>
</dbReference>
<keyword evidence="1" id="KW-0812">Transmembrane</keyword>
<dbReference type="GO" id="GO:0016491">
    <property type="term" value="F:oxidoreductase activity"/>
    <property type="evidence" value="ECO:0007669"/>
    <property type="project" value="InterPro"/>
</dbReference>
<dbReference type="PROSITE" id="PS51318">
    <property type="entry name" value="TAT"/>
    <property type="match status" value="1"/>
</dbReference>
<evidence type="ECO:0000256" key="1">
    <source>
        <dbReference type="SAM" id="Phobius"/>
    </source>
</evidence>
<dbReference type="AlphaFoldDB" id="A0A2W5AYU8"/>
<dbReference type="InterPro" id="IPR037165">
    <property type="entry name" value="AldOxase/xan_DH_Mopterin-bd_sf"/>
</dbReference>
<dbReference type="SMART" id="SM01008">
    <property type="entry name" value="Ald_Xan_dh_C"/>
    <property type="match status" value="1"/>
</dbReference>
<protein>
    <submittedName>
        <fullName evidence="3">Aldehyde oxidase</fullName>
    </submittedName>
</protein>
<dbReference type="Gene3D" id="3.90.1170.50">
    <property type="entry name" value="Aldehyde oxidase/xanthine dehydrogenase, a/b hammerhead"/>
    <property type="match status" value="1"/>
</dbReference>
<sequence>MASPSTPRITRRNLLIGGGAGVGLIVAWGLWPRRYGVNLAAAEGETIFGPYLKIGADGQVTVAVPQAEHGQGVYTALPQIVADELGADWRTVAVEAAPINPLYANPLAAGILFGDALALLPQATRAAHAERTALMLTAGSTSIRRFEGPLRAAGAAARVLLCKAAATAWGGDWRSCGTADGFVVMGERRERFGVLAERASQESLPGGELPLRTGDEKRLVGTAVPRLDAPAKVDGSATFAADVRRPGMVFASIRQGPIGDTRLLSVDTAAAERVPGVTKIVRTDRWVAAVGTTWWAANRAVDALAPRFETHGLVDDAAIATALDAALAGEGARVHEAGDIDAVFAGARTQTATYRVAPALHAAIEPTCATADWSDGTLTLWMPTQAPTLARAAAARAIGIAEDRVVLHPTIAGGSFGANLDHRVAEQAALLARKLERPVQLTWSRGEDCLADRYRAPAAARMTARLGRGGTIVGWRAQIAAPRTGRDLARLLLGSDIAASLAMALPGDRGDALATDGAVPAYGIPNLAVDHHPAEPGLPAGWWRSGAHSYTAFFTECFLDELAGFAGMEAHSFRIAMLGGDVALARCLSTVATMGGWQGGVPGSAQGIACHRMRGSAIACMAEAHIGDDQRVKVDRLVVAVDCGRVVNPDLVRQQIEGGLLFGMAAATGASAGFEANLPDVRGFGGLHLPRLADSPDIMIELVESDADPGGVSELAVPVVAPAIANALHAATGRRYRSLPLPG</sequence>
<reference evidence="3 4" key="1">
    <citation type="submission" date="2017-08" db="EMBL/GenBank/DDBJ databases">
        <title>Infants hospitalized years apart are colonized by the same room-sourced microbial strains.</title>
        <authorList>
            <person name="Brooks B."/>
            <person name="Olm M.R."/>
            <person name="Firek B.A."/>
            <person name="Baker R."/>
            <person name="Thomas B.C."/>
            <person name="Morowitz M.J."/>
            <person name="Banfield J.F."/>
        </authorList>
    </citation>
    <scope>NUCLEOTIDE SEQUENCE [LARGE SCALE GENOMIC DNA]</scope>
    <source>
        <strain evidence="3">S2_018_000_R3_110</strain>
    </source>
</reference>
<dbReference type="InterPro" id="IPR012368">
    <property type="entry name" value="OxRdtase_Mopterin-bd_su_IorB"/>
</dbReference>
<dbReference type="InterPro" id="IPR000674">
    <property type="entry name" value="Ald_Oxase/Xan_DH_a/b"/>
</dbReference>
<organism evidence="3 4">
    <name type="scientific">Sphingomonas hengshuiensis</name>
    <dbReference type="NCBI Taxonomy" id="1609977"/>
    <lineage>
        <taxon>Bacteria</taxon>
        <taxon>Pseudomonadati</taxon>
        <taxon>Pseudomonadota</taxon>
        <taxon>Alphaproteobacteria</taxon>
        <taxon>Sphingomonadales</taxon>
        <taxon>Sphingomonadaceae</taxon>
        <taxon>Sphingomonas</taxon>
    </lineage>
</organism>
<accession>A0A2W5AYU8</accession>
<dbReference type="InterPro" id="IPR006311">
    <property type="entry name" value="TAT_signal"/>
</dbReference>
<dbReference type="PANTHER" id="PTHR47495">
    <property type="entry name" value="ALDEHYDE DEHYDROGENASE"/>
    <property type="match status" value="1"/>
</dbReference>
<evidence type="ECO:0000313" key="4">
    <source>
        <dbReference type="Proteomes" id="UP000248614"/>
    </source>
</evidence>
<dbReference type="Proteomes" id="UP000248614">
    <property type="component" value="Unassembled WGS sequence"/>
</dbReference>